<dbReference type="Proteomes" id="UP000008632">
    <property type="component" value="Chromosome"/>
</dbReference>
<reference evidence="1 2" key="1">
    <citation type="submission" date="2011-01" db="EMBL/GenBank/DDBJ databases">
        <title>Complete sequence of Pseudoxanthomonas suwonensis 11-1.</title>
        <authorList>
            <consortium name="US DOE Joint Genome Institute"/>
            <person name="Lucas S."/>
            <person name="Copeland A."/>
            <person name="Lapidus A."/>
            <person name="Cheng J.-F."/>
            <person name="Goodwin L."/>
            <person name="Pitluck S."/>
            <person name="Teshima H."/>
            <person name="Detter J.C."/>
            <person name="Han C."/>
            <person name="Tapia R."/>
            <person name="Land M."/>
            <person name="Hauser L."/>
            <person name="Kyrpides N."/>
            <person name="Ivanova N."/>
            <person name="Ovchinnikova G."/>
            <person name="Siebers A.K."/>
            <person name="Allgaier M."/>
            <person name="Thelen M.P."/>
            <person name="Hugenholtz P."/>
            <person name="Gladden J."/>
            <person name="Woyke T."/>
        </authorList>
    </citation>
    <scope>NUCLEOTIDE SEQUENCE [LARGE SCALE GENOMIC DNA]</scope>
    <source>
        <strain evidence="2">11-1</strain>
    </source>
</reference>
<dbReference type="OrthoDB" id="8238457at2"/>
<evidence type="ECO:0008006" key="3">
    <source>
        <dbReference type="Google" id="ProtNLM"/>
    </source>
</evidence>
<dbReference type="InterPro" id="IPR045389">
    <property type="entry name" value="DUF6522"/>
</dbReference>
<organism evidence="1 2">
    <name type="scientific">Pseudoxanthomonas suwonensis (strain 11-1)</name>
    <dbReference type="NCBI Taxonomy" id="743721"/>
    <lineage>
        <taxon>Bacteria</taxon>
        <taxon>Pseudomonadati</taxon>
        <taxon>Pseudomonadota</taxon>
        <taxon>Gammaproteobacteria</taxon>
        <taxon>Lysobacterales</taxon>
        <taxon>Lysobacteraceae</taxon>
        <taxon>Pseudoxanthomonas</taxon>
    </lineage>
</organism>
<dbReference type="eggNOG" id="ENOG5032Y8V">
    <property type="taxonomic scope" value="Bacteria"/>
</dbReference>
<name>E6WUD8_PSEUU</name>
<dbReference type="Pfam" id="PF20132">
    <property type="entry name" value="DUF6522"/>
    <property type="match status" value="1"/>
</dbReference>
<dbReference type="HOGENOM" id="CLU_2685161_0_0_6"/>
<evidence type="ECO:0000313" key="2">
    <source>
        <dbReference type="Proteomes" id="UP000008632"/>
    </source>
</evidence>
<dbReference type="KEGG" id="psu:Psesu_2086"/>
<proteinExistence type="predicted"/>
<sequence>MQGVPALEIDGARVAARIGLELPVFRRLMDQGRIAVLCERGTGEDEGTWRATFYYGRQRARFLVDRRGRVVDID</sequence>
<dbReference type="STRING" id="743721.Psesu_2086"/>
<evidence type="ECO:0000313" key="1">
    <source>
        <dbReference type="EMBL" id="ADV27922.1"/>
    </source>
</evidence>
<dbReference type="EMBL" id="CP002446">
    <property type="protein sequence ID" value="ADV27922.1"/>
    <property type="molecule type" value="Genomic_DNA"/>
</dbReference>
<accession>E6WUD8</accession>
<keyword evidence="2" id="KW-1185">Reference proteome</keyword>
<dbReference type="AlphaFoldDB" id="E6WUD8"/>
<protein>
    <recommendedName>
        <fullName evidence="3">PepSY domain-containing protein</fullName>
    </recommendedName>
</protein>
<gene>
    <name evidence="1" type="ordered locus">Psesu_2086</name>
</gene>